<dbReference type="PANTHER" id="PTHR46774">
    <property type="entry name" value="CHROMATIN MODIFICATION-RELATED PROTEIN EAF1 A-RELATED"/>
    <property type="match status" value="1"/>
</dbReference>
<keyword evidence="6" id="KW-1185">Reference proteome</keyword>
<dbReference type="GO" id="GO:0035267">
    <property type="term" value="C:NuA4 histone acetyltransferase complex"/>
    <property type="evidence" value="ECO:0007669"/>
    <property type="project" value="InterPro"/>
</dbReference>
<feature type="compositionally biased region" description="Low complexity" evidence="2">
    <location>
        <begin position="1385"/>
        <end position="1394"/>
    </location>
</feature>
<reference evidence="5" key="1">
    <citation type="submission" date="2023-02" db="EMBL/GenBank/DDBJ databases">
        <title>Genome of toxic invasive species Heracleum sosnowskyi carries increased number of genes despite the absence of recent whole-genome duplications.</title>
        <authorList>
            <person name="Schelkunov M."/>
            <person name="Shtratnikova V."/>
            <person name="Makarenko M."/>
            <person name="Klepikova A."/>
            <person name="Omelchenko D."/>
            <person name="Novikova G."/>
            <person name="Obukhova E."/>
            <person name="Bogdanov V."/>
            <person name="Penin A."/>
            <person name="Logacheva M."/>
        </authorList>
    </citation>
    <scope>NUCLEOTIDE SEQUENCE</scope>
    <source>
        <strain evidence="5">Hsosn_3</strain>
        <tissue evidence="5">Leaf</tissue>
    </source>
</reference>
<feature type="region of interest" description="Disordered" evidence="2">
    <location>
        <begin position="161"/>
        <end position="220"/>
    </location>
</feature>
<organism evidence="5 6">
    <name type="scientific">Heracleum sosnowskyi</name>
    <dbReference type="NCBI Taxonomy" id="360622"/>
    <lineage>
        <taxon>Eukaryota</taxon>
        <taxon>Viridiplantae</taxon>
        <taxon>Streptophyta</taxon>
        <taxon>Embryophyta</taxon>
        <taxon>Tracheophyta</taxon>
        <taxon>Spermatophyta</taxon>
        <taxon>Magnoliopsida</taxon>
        <taxon>eudicotyledons</taxon>
        <taxon>Gunneridae</taxon>
        <taxon>Pentapetalae</taxon>
        <taxon>asterids</taxon>
        <taxon>campanulids</taxon>
        <taxon>Apiales</taxon>
        <taxon>Apiaceae</taxon>
        <taxon>Apioideae</taxon>
        <taxon>apioid superclade</taxon>
        <taxon>Tordylieae</taxon>
        <taxon>Tordyliinae</taxon>
        <taxon>Heracleum</taxon>
    </lineage>
</organism>
<dbReference type="SMART" id="SM00573">
    <property type="entry name" value="HSA"/>
    <property type="match status" value="1"/>
</dbReference>
<feature type="compositionally biased region" description="Polar residues" evidence="2">
    <location>
        <begin position="1552"/>
        <end position="1574"/>
    </location>
</feature>
<feature type="region of interest" description="Disordered" evidence="2">
    <location>
        <begin position="1846"/>
        <end position="1878"/>
    </location>
</feature>
<dbReference type="PANTHER" id="PTHR46774:SF3">
    <property type="entry name" value="CHROMATIN MODIFICATION-RELATED PROTEIN EAF1 A-RELATED"/>
    <property type="match status" value="1"/>
</dbReference>
<evidence type="ECO:0000313" key="5">
    <source>
        <dbReference type="EMBL" id="KAK1353191.1"/>
    </source>
</evidence>
<protein>
    <submittedName>
        <fullName evidence="5">Chromatin modification-related protein EAF1 B like</fullName>
    </submittedName>
</protein>
<dbReference type="Proteomes" id="UP001237642">
    <property type="component" value="Unassembled WGS sequence"/>
</dbReference>
<feature type="compositionally biased region" description="Basic and acidic residues" evidence="2">
    <location>
        <begin position="955"/>
        <end position="971"/>
    </location>
</feature>
<dbReference type="GO" id="GO:0006325">
    <property type="term" value="P:chromatin organization"/>
    <property type="evidence" value="ECO:0007669"/>
    <property type="project" value="UniProtKB-KW"/>
</dbReference>
<dbReference type="EMBL" id="JAUIZM010000013">
    <property type="protein sequence ID" value="KAK1353191.1"/>
    <property type="molecule type" value="Genomic_DNA"/>
</dbReference>
<name>A0AAD8LXV4_9APIA</name>
<feature type="region of interest" description="Disordered" evidence="2">
    <location>
        <begin position="1474"/>
        <end position="1580"/>
    </location>
</feature>
<dbReference type="PROSITE" id="PS51204">
    <property type="entry name" value="HSA"/>
    <property type="match status" value="1"/>
</dbReference>
<evidence type="ECO:0000259" key="4">
    <source>
        <dbReference type="PROSITE" id="PS51204"/>
    </source>
</evidence>
<dbReference type="InterPro" id="IPR044798">
    <property type="entry name" value="EAF1A/B"/>
</dbReference>
<feature type="compositionally biased region" description="Basic and acidic residues" evidence="2">
    <location>
        <begin position="1856"/>
        <end position="1867"/>
    </location>
</feature>
<proteinExistence type="predicted"/>
<feature type="compositionally biased region" description="Basic and acidic residues" evidence="2">
    <location>
        <begin position="89"/>
        <end position="102"/>
    </location>
</feature>
<comment type="caution">
    <text evidence="5">The sequence shown here is derived from an EMBL/GenBank/DDBJ whole genome shotgun (WGS) entry which is preliminary data.</text>
</comment>
<keyword evidence="1" id="KW-0156">Chromatin regulator</keyword>
<feature type="region of interest" description="Disordered" evidence="2">
    <location>
        <begin position="931"/>
        <end position="973"/>
    </location>
</feature>
<feature type="compositionally biased region" description="Low complexity" evidence="2">
    <location>
        <begin position="1486"/>
        <end position="1498"/>
    </location>
</feature>
<feature type="region of interest" description="Disordered" evidence="2">
    <location>
        <begin position="1111"/>
        <end position="1130"/>
    </location>
</feature>
<feature type="region of interest" description="Disordered" evidence="2">
    <location>
        <begin position="1376"/>
        <end position="1440"/>
    </location>
</feature>
<feature type="region of interest" description="Disordered" evidence="2">
    <location>
        <begin position="1293"/>
        <end position="1313"/>
    </location>
</feature>
<accession>A0AAD8LXV4</accession>
<dbReference type="SMART" id="SM00717">
    <property type="entry name" value="SANT"/>
    <property type="match status" value="1"/>
</dbReference>
<sequence length="1878" mass="205961">MRGYTLGFGHLVNADVGSMGVVDHKGGVPTDIPPQLTVIEETTSEIKQRFISHEEAKRQLDFLEEGGDPLDFGAGNGSSLSVQSTSLMDQKHDQLGTSKAKDSLAVAASPPGNSVDSSGRPKAPLGNEPNCGDNDFIKGERNSIHSPRKIIGQFENSSWSGVIENSKDSGDSAAYGIPGKAYRRKNRSRSSRDGTRSSSKGVVSSRGVHTCSPSQNATRDANRLLINESNQKDYDACLKSILRSTSPNYNSPSKNERLSRFEVAGGIQSLHSKVDMARGGYPDANTDANACNSFFNNQHNQFSESGLGITPVNKAQSEESQEVHKRVDLGGHKSASFLAKPKVEDQVTFGQINGLNDHEIGNAVCGTRGLDSESYCNQTSLINERNLDGRICSNIRTGDSNENGNLETVPFGDTPYEECNKSVKEINVAKVEDTYDITNDENDSFREQEHGSILRNKQALEEKVSGSLVEMKDRVCTVGVVPDSFTAQENERMPNCLLDSSSIAENGNACTPKLQVITESSIQATVDTKLSPRVSAVLPERQNCPHVTSKLATKECENLILKECKRITDVSVHTLSLEVRRRSHWEFVLEEMEWLANDFAQERMWKISAAAQIGYEASAAFQIKYHEQKSCRRQKEVAHNLAQAVVNFWCDIEETNKDQNLKKSGCDLSHVVQGYALRFLEYNTCTVQPADAESPMTPDRISDHGTMDMSCDTHLTEENLFFSVPTGAMEAYRKSVVYHLKFEKNGSRKEVETTWYDTLAELGLQESAFEEEEGETTKPSLKKRKHLMKSFRARSYEMGSDSPFVQCADNEVGNFLSVVNGKQCADMLNVCIPTELNGKRCADTLNVSVPTKRVRTAFRQRVPSHVNAETSGCVQAPVKTDASSDDITCFPDDQSTLNGGLNTPNTLEVESLRAFDKQMLYDSAEISHKPKKKETKIMQDSTYEQRWHMNPSYQKEQRGNNKRRLDNHQLESDGSNGLYVQQVVKKPKMMKQLQNKSVNTLHLAGGSVPSPEASQMSNMRDPNQFIKMLGVRERGRKSKTLKAPAGQPGLGSPWSLFEDQALAVLVHDMGPNWEFVSDAIVSISQCKCIFRKPKDCKERYKILMDSPAVDGADSAEDLGSSQPYRSTLPGIPKGSARQLFQHLQGPKEETTIKSHLEKIIILGRKQHCRTKEPIQLQLPHDSHTFALSQVCPNNLNEGPVLTPLAMCDATTYCSDVLSLDFQSLHNGLLPISTLCYAPTITTSGVTPSVQALSDLSLNSNVSSPVTPNASVRVHADHGAHMLMSGSGVGNVSGSNKGIHMVSPGAHGSASSSMLNSSSLLSSGMVAMPNPVNIQSGLHTGSGNCMMWPRDPSHMMQPTQNLHHQRQMMISELQMLTSQGSTEGASPIGGSSSSPDQTNQTPSQLYPLHHLPYPMSSHQSLALGNPQSNQTSNSHHQVHMSRLAREKHIQQQQLLLLQQQRQYATSSALMPDVQGKSQLPLSSAQDSSQFQPQTSSPPVSLSPMTPFSKHSGRHQIPPHGAGRNPQVGGSGLTNQTGEQPPRRQPQKQQFQQAGSHHPQSQEQSRSQQHAMTSNGLGRGKKIMHNLPKKHAIVNGLSTDSGSQSEAKVNLDLHTMQGQGLYSGSGVNYVQSPKKLVTTSHHALTRQERYSGLYPHSNADNRNQNHVVSTLAATLQTVASPVVTYSKQQLSLLQPRAQSQLHAEPASNIVDQTPANLKKILDRNCQIKANPLKKQQDVKAQSDLNPVNIYSSQMGTSTSVPGSVEAANVNSLVSADVTQCEAPETVSDSHIFDQTELGSIVSPLRTSSGCEPEPRPFLSQGVVQRLSPVSLPPVQWLQKQSQLQPSILLPPIMQQQEDSEKQQSQKEPELVPEEGIYQPH</sequence>
<dbReference type="Pfam" id="PF13921">
    <property type="entry name" value="Myb_DNA-bind_6"/>
    <property type="match status" value="1"/>
</dbReference>
<evidence type="ECO:0000259" key="3">
    <source>
        <dbReference type="PROSITE" id="PS50090"/>
    </source>
</evidence>
<feature type="compositionally biased region" description="Polar residues" evidence="2">
    <location>
        <begin position="1415"/>
        <end position="1434"/>
    </location>
</feature>
<evidence type="ECO:0000313" key="6">
    <source>
        <dbReference type="Proteomes" id="UP001237642"/>
    </source>
</evidence>
<dbReference type="InterPro" id="IPR014012">
    <property type="entry name" value="HSA_dom"/>
</dbReference>
<evidence type="ECO:0000256" key="2">
    <source>
        <dbReference type="SAM" id="MobiDB-lite"/>
    </source>
</evidence>
<evidence type="ECO:0000256" key="1">
    <source>
        <dbReference type="ARBA" id="ARBA00022853"/>
    </source>
</evidence>
<feature type="domain" description="HSA" evidence="4">
    <location>
        <begin position="572"/>
        <end position="647"/>
    </location>
</feature>
<dbReference type="InterPro" id="IPR001005">
    <property type="entry name" value="SANT/Myb"/>
</dbReference>
<feature type="domain" description="Myb-like" evidence="3">
    <location>
        <begin position="1052"/>
        <end position="1104"/>
    </location>
</feature>
<gene>
    <name evidence="5" type="ORF">POM88_052326</name>
</gene>
<dbReference type="PROSITE" id="PS50090">
    <property type="entry name" value="MYB_LIKE"/>
    <property type="match status" value="1"/>
</dbReference>
<reference evidence="5" key="2">
    <citation type="submission" date="2023-05" db="EMBL/GenBank/DDBJ databases">
        <authorList>
            <person name="Schelkunov M.I."/>
        </authorList>
    </citation>
    <scope>NUCLEOTIDE SEQUENCE</scope>
    <source>
        <strain evidence="5">Hsosn_3</strain>
        <tissue evidence="5">Leaf</tissue>
    </source>
</reference>
<feature type="region of interest" description="Disordered" evidence="2">
    <location>
        <begin position="87"/>
        <end position="148"/>
    </location>
</feature>
<dbReference type="Pfam" id="PF07529">
    <property type="entry name" value="HSA"/>
    <property type="match status" value="1"/>
</dbReference>
<feature type="compositionally biased region" description="Low complexity" evidence="2">
    <location>
        <begin position="196"/>
        <end position="208"/>
    </location>
</feature>
<feature type="compositionally biased region" description="Polar residues" evidence="2">
    <location>
        <begin position="1474"/>
        <end position="1485"/>
    </location>
</feature>
<dbReference type="CDD" id="cd00167">
    <property type="entry name" value="SANT"/>
    <property type="match status" value="1"/>
</dbReference>